<dbReference type="Gene3D" id="1.10.3730.20">
    <property type="match status" value="1"/>
</dbReference>
<keyword evidence="4 6" id="KW-1133">Transmembrane helix</keyword>
<comment type="similarity">
    <text evidence="2">Belongs to the EamA transporter family.</text>
</comment>
<dbReference type="InterPro" id="IPR000620">
    <property type="entry name" value="EamA_dom"/>
</dbReference>
<keyword evidence="3 6" id="KW-0812">Transmembrane</keyword>
<reference evidence="9" key="1">
    <citation type="journal article" date="2021" name="Science">
        <title>Hunting the eagle killer: A cyanobacterial neurotoxin causes vacuolar myelinopathy.</title>
        <authorList>
            <person name="Breinlinger S."/>
            <person name="Phillips T.J."/>
            <person name="Haram B.N."/>
            <person name="Mares J."/>
            <person name="Martinez Yerena J.A."/>
            <person name="Hrouzek P."/>
            <person name="Sobotka R."/>
            <person name="Henderson W.M."/>
            <person name="Schmieder P."/>
            <person name="Williams S.M."/>
            <person name="Lauderdale J.D."/>
            <person name="Wilde H.D."/>
            <person name="Gerrin W."/>
            <person name="Kust A."/>
            <person name="Washington J.W."/>
            <person name="Wagner C."/>
            <person name="Geier B."/>
            <person name="Liebeke M."/>
            <person name="Enke H."/>
            <person name="Niedermeyer T.H.J."/>
            <person name="Wilde S.B."/>
        </authorList>
    </citation>
    <scope>NUCLEOTIDE SEQUENCE [LARGE SCALE GENOMIC DNA]</scope>
    <source>
        <strain evidence="9">Thurmond2011</strain>
    </source>
</reference>
<keyword evidence="5 6" id="KW-0472">Membrane</keyword>
<dbReference type="Proteomes" id="UP000667802">
    <property type="component" value="Unassembled WGS sequence"/>
</dbReference>
<comment type="subcellular location">
    <subcellularLocation>
        <location evidence="1">Membrane</location>
        <topology evidence="1">Multi-pass membrane protein</topology>
    </subcellularLocation>
</comment>
<evidence type="ECO:0000313" key="8">
    <source>
        <dbReference type="EMBL" id="MDR9897101.1"/>
    </source>
</evidence>
<feature type="transmembrane region" description="Helical" evidence="6">
    <location>
        <begin position="174"/>
        <end position="193"/>
    </location>
</feature>
<evidence type="ECO:0000259" key="7">
    <source>
        <dbReference type="Pfam" id="PF00892"/>
    </source>
</evidence>
<evidence type="ECO:0000256" key="5">
    <source>
        <dbReference type="ARBA" id="ARBA00023136"/>
    </source>
</evidence>
<keyword evidence="9" id="KW-1185">Reference proteome</keyword>
<feature type="domain" description="EamA" evidence="7">
    <location>
        <begin position="174"/>
        <end position="306"/>
    </location>
</feature>
<dbReference type="InterPro" id="IPR050638">
    <property type="entry name" value="AA-Vitamin_Transporters"/>
</dbReference>
<comment type="caution">
    <text evidence="8">The sequence shown here is derived from an EMBL/GenBank/DDBJ whole genome shotgun (WGS) entry which is preliminary data.</text>
</comment>
<feature type="transmembrane region" description="Helical" evidence="6">
    <location>
        <begin position="265"/>
        <end position="285"/>
    </location>
</feature>
<feature type="transmembrane region" description="Helical" evidence="6">
    <location>
        <begin position="18"/>
        <end position="38"/>
    </location>
</feature>
<dbReference type="EMBL" id="JAALHA020000011">
    <property type="protein sequence ID" value="MDR9897101.1"/>
    <property type="molecule type" value="Genomic_DNA"/>
</dbReference>
<evidence type="ECO:0000256" key="1">
    <source>
        <dbReference type="ARBA" id="ARBA00004141"/>
    </source>
</evidence>
<feature type="transmembrane region" description="Helical" evidence="6">
    <location>
        <begin position="122"/>
        <end position="140"/>
    </location>
</feature>
<evidence type="ECO:0000313" key="9">
    <source>
        <dbReference type="Proteomes" id="UP000667802"/>
    </source>
</evidence>
<gene>
    <name evidence="8" type="ORF">G7B40_021405</name>
</gene>
<dbReference type="PANTHER" id="PTHR32322:SF2">
    <property type="entry name" value="EAMA DOMAIN-CONTAINING PROTEIN"/>
    <property type="match status" value="1"/>
</dbReference>
<feature type="transmembrane region" description="Helical" evidence="6">
    <location>
        <begin position="235"/>
        <end position="258"/>
    </location>
</feature>
<accession>A0AAP5I905</accession>
<protein>
    <submittedName>
        <fullName evidence="8">DMT family transporter</fullName>
    </submittedName>
</protein>
<feature type="transmembrane region" description="Helical" evidence="6">
    <location>
        <begin position="291"/>
        <end position="307"/>
    </location>
</feature>
<dbReference type="GO" id="GO:0016020">
    <property type="term" value="C:membrane"/>
    <property type="evidence" value="ECO:0007669"/>
    <property type="project" value="UniProtKB-SubCell"/>
</dbReference>
<feature type="transmembrane region" description="Helical" evidence="6">
    <location>
        <begin position="205"/>
        <end position="229"/>
    </location>
</feature>
<evidence type="ECO:0000256" key="4">
    <source>
        <dbReference type="ARBA" id="ARBA00022989"/>
    </source>
</evidence>
<evidence type="ECO:0000256" key="6">
    <source>
        <dbReference type="SAM" id="Phobius"/>
    </source>
</evidence>
<name>A0AAP5I905_9CYAN</name>
<dbReference type="RefSeq" id="WP_208348390.1">
    <property type="nucleotide sequence ID" value="NZ_JAALHA020000011.1"/>
</dbReference>
<feature type="domain" description="EamA" evidence="7">
    <location>
        <begin position="19"/>
        <end position="161"/>
    </location>
</feature>
<evidence type="ECO:0000256" key="2">
    <source>
        <dbReference type="ARBA" id="ARBA00007362"/>
    </source>
</evidence>
<dbReference type="SUPFAM" id="SSF103481">
    <property type="entry name" value="Multidrug resistance efflux transporter EmrE"/>
    <property type="match status" value="2"/>
</dbReference>
<dbReference type="InterPro" id="IPR037185">
    <property type="entry name" value="EmrE-like"/>
</dbReference>
<feature type="transmembrane region" description="Helical" evidence="6">
    <location>
        <begin position="91"/>
        <end position="110"/>
    </location>
</feature>
<proteinExistence type="inferred from homology"/>
<feature type="transmembrane region" description="Helical" evidence="6">
    <location>
        <begin position="147"/>
        <end position="168"/>
    </location>
</feature>
<dbReference type="Pfam" id="PF00892">
    <property type="entry name" value="EamA"/>
    <property type="match status" value="2"/>
</dbReference>
<dbReference type="AlphaFoldDB" id="A0AAP5I905"/>
<dbReference type="PANTHER" id="PTHR32322">
    <property type="entry name" value="INNER MEMBRANE TRANSPORTER"/>
    <property type="match status" value="1"/>
</dbReference>
<organism evidence="8 9">
    <name type="scientific">Aetokthonos hydrillicola Thurmond2011</name>
    <dbReference type="NCBI Taxonomy" id="2712845"/>
    <lineage>
        <taxon>Bacteria</taxon>
        <taxon>Bacillati</taxon>
        <taxon>Cyanobacteriota</taxon>
        <taxon>Cyanophyceae</taxon>
        <taxon>Nostocales</taxon>
        <taxon>Hapalosiphonaceae</taxon>
        <taxon>Aetokthonos</taxon>
    </lineage>
</organism>
<sequence>MTNVIELPAVNTEQKPSAIAYFLLLIVACIYGLAPILIRICEQEVSPNAIVFDRFWMTAAIIGVWEVIVKIYTCASDSASESAEPLTLTDVGLFFLAAGFGASNIAVWTWSLTQTNIATANLLHNLTPFFATIGAWFFFGQRFDRKFFLGLVLSLTGAITIGIDDFQISADNLIGDGLALLSAIFYAGTVLCGEKLRAKFSTTKIMFWSCLLRSLWMLPIVCLFKINIFPISVNGWLALISLVVLSQVVGLAILLYYLKRFSAGFVSLFLLFDPILAAILAWLIFGEKLSMINWFALVIVLLGVYLAKSSQGHEKTTNAADHRAVNETVSES</sequence>
<evidence type="ECO:0000256" key="3">
    <source>
        <dbReference type="ARBA" id="ARBA00022692"/>
    </source>
</evidence>